<dbReference type="InterPro" id="IPR050667">
    <property type="entry name" value="PPR-containing_protein"/>
</dbReference>
<evidence type="ECO:0000256" key="1">
    <source>
        <dbReference type="ARBA" id="ARBA00007626"/>
    </source>
</evidence>
<dbReference type="PROSITE" id="PS51375">
    <property type="entry name" value="PPR"/>
    <property type="match status" value="8"/>
</dbReference>
<gene>
    <name evidence="4" type="ORF">MUK42_31475</name>
</gene>
<sequence length="608" mass="68905">MVEILSSYSSICCIYDGSRFGKSSVRKQERVCPSFCFLNLRASKMSCLQNNCIVEHSPILLVVAQSGRLCEFKPLVMPRMTKISFSIRRDHAVSACYCKSGVVYRQQISMLAWDQEVRFSTNEYLQKQLPLGSPVIQQELGVEIMHDLSCSNLERQFQLSEGKFLFLEEQDEELLSKRILILSRLNKVKSALEMFTSMTASGLRPNAHACNSLLSSLVRNGSHNDALKVFEIMNKKGMATSHTFSLVLKAVASAQGCNSALEMFKALEEEGISKTFDVIVYNTMISICGKARNWIETERTWRKLRQNALRSTMITYELLVSIFVQCGQPEFAVDAYYDMIQSGLEPSEDILKAILCSCTKDGKWDLGLNIFQKMLDSGIKPNMIAFNSMINCLGKAGKDDLAFKVYNLLKSVGHRPDGYTWSALLCALYRSNRYADAIQLFEGIKTEQDVDLNAHLYNMALMSCRRLGLWERSLQLLWQMEKSGIQMSTTSYNHVISACEVSREPKVALQVYRHMIQRKCAPDTFTYLSLIRSCIWGSLWTEIEEIMEVVAPNSSLYNALIHGLCLRGKIEEAKIMYKKMCSIGLKPDGKTRALMLQHLPCDSRFDGI</sequence>
<comment type="similarity">
    <text evidence="1">Belongs to the PPR family. P subfamily.</text>
</comment>
<dbReference type="Pfam" id="PF01535">
    <property type="entry name" value="PPR"/>
    <property type="match status" value="2"/>
</dbReference>
<keyword evidence="5" id="KW-1185">Reference proteome</keyword>
<dbReference type="SUPFAM" id="SSF81901">
    <property type="entry name" value="HCP-like"/>
    <property type="match status" value="1"/>
</dbReference>
<evidence type="ECO:0000256" key="3">
    <source>
        <dbReference type="PROSITE-ProRule" id="PRU00708"/>
    </source>
</evidence>
<protein>
    <submittedName>
        <fullName evidence="4">PPR repeat</fullName>
    </submittedName>
</protein>
<name>A0A9E7JZM7_9LILI</name>
<proteinExistence type="inferred from homology"/>
<dbReference type="OrthoDB" id="185373at2759"/>
<dbReference type="Gene3D" id="1.25.40.10">
    <property type="entry name" value="Tetratricopeptide repeat domain"/>
    <property type="match status" value="4"/>
</dbReference>
<feature type="repeat" description="PPR" evidence="3">
    <location>
        <begin position="277"/>
        <end position="311"/>
    </location>
</feature>
<dbReference type="AlphaFoldDB" id="A0A9E7JZM7"/>
<keyword evidence="2" id="KW-0677">Repeat</keyword>
<evidence type="ECO:0000256" key="2">
    <source>
        <dbReference type="ARBA" id="ARBA00022737"/>
    </source>
</evidence>
<feature type="repeat" description="PPR" evidence="3">
    <location>
        <begin position="488"/>
        <end position="522"/>
    </location>
</feature>
<dbReference type="Pfam" id="PF13041">
    <property type="entry name" value="PPR_2"/>
    <property type="match status" value="4"/>
</dbReference>
<dbReference type="NCBIfam" id="TIGR00756">
    <property type="entry name" value="PPR"/>
    <property type="match status" value="7"/>
</dbReference>
<organism evidence="4 5">
    <name type="scientific">Musa troglodytarum</name>
    <name type="common">fe'i banana</name>
    <dbReference type="NCBI Taxonomy" id="320322"/>
    <lineage>
        <taxon>Eukaryota</taxon>
        <taxon>Viridiplantae</taxon>
        <taxon>Streptophyta</taxon>
        <taxon>Embryophyta</taxon>
        <taxon>Tracheophyta</taxon>
        <taxon>Spermatophyta</taxon>
        <taxon>Magnoliopsida</taxon>
        <taxon>Liliopsida</taxon>
        <taxon>Zingiberales</taxon>
        <taxon>Musaceae</taxon>
        <taxon>Musa</taxon>
    </lineage>
</organism>
<feature type="repeat" description="PPR" evidence="3">
    <location>
        <begin position="312"/>
        <end position="346"/>
    </location>
</feature>
<reference evidence="4" key="1">
    <citation type="submission" date="2022-05" db="EMBL/GenBank/DDBJ databases">
        <title>The Musa troglodytarum L. genome provides insights into the mechanism of non-climacteric behaviour and enrichment of carotenoids.</title>
        <authorList>
            <person name="Wang J."/>
        </authorList>
    </citation>
    <scope>NUCLEOTIDE SEQUENCE</scope>
    <source>
        <tissue evidence="4">Leaf</tissue>
    </source>
</reference>
<dbReference type="InterPro" id="IPR011990">
    <property type="entry name" value="TPR-like_helical_dom_sf"/>
</dbReference>
<evidence type="ECO:0000313" key="5">
    <source>
        <dbReference type="Proteomes" id="UP001055439"/>
    </source>
</evidence>
<feature type="repeat" description="PPR" evidence="3">
    <location>
        <begin position="347"/>
        <end position="381"/>
    </location>
</feature>
<dbReference type="PANTHER" id="PTHR47939:SF13">
    <property type="entry name" value="OS03G0201400 PROTEIN"/>
    <property type="match status" value="1"/>
</dbReference>
<dbReference type="InterPro" id="IPR002885">
    <property type="entry name" value="PPR_rpt"/>
</dbReference>
<dbReference type="PANTHER" id="PTHR47939">
    <property type="entry name" value="MEMBRANE-ASSOCIATED SALT-INDUCIBLE PROTEIN-LIKE"/>
    <property type="match status" value="1"/>
</dbReference>
<evidence type="ECO:0000313" key="4">
    <source>
        <dbReference type="EMBL" id="URD99555.1"/>
    </source>
</evidence>
<feature type="repeat" description="PPR" evidence="3">
    <location>
        <begin position="453"/>
        <end position="487"/>
    </location>
</feature>
<feature type="repeat" description="PPR" evidence="3">
    <location>
        <begin position="553"/>
        <end position="587"/>
    </location>
</feature>
<dbReference type="EMBL" id="CP097506">
    <property type="protein sequence ID" value="URD99555.1"/>
    <property type="molecule type" value="Genomic_DNA"/>
</dbReference>
<dbReference type="Pfam" id="PF13812">
    <property type="entry name" value="PPR_3"/>
    <property type="match status" value="1"/>
</dbReference>
<feature type="repeat" description="PPR" evidence="3">
    <location>
        <begin position="206"/>
        <end position="240"/>
    </location>
</feature>
<accession>A0A9E7JZM7</accession>
<feature type="repeat" description="PPR" evidence="3">
    <location>
        <begin position="382"/>
        <end position="416"/>
    </location>
</feature>
<dbReference type="Proteomes" id="UP001055439">
    <property type="component" value="Chromosome 4"/>
</dbReference>